<organism evidence="9 10">
    <name type="scientific">Acorus calamus</name>
    <name type="common">Sweet flag</name>
    <dbReference type="NCBI Taxonomy" id="4465"/>
    <lineage>
        <taxon>Eukaryota</taxon>
        <taxon>Viridiplantae</taxon>
        <taxon>Streptophyta</taxon>
        <taxon>Embryophyta</taxon>
        <taxon>Tracheophyta</taxon>
        <taxon>Spermatophyta</taxon>
        <taxon>Magnoliopsida</taxon>
        <taxon>Liliopsida</taxon>
        <taxon>Acoraceae</taxon>
        <taxon>Acorus</taxon>
    </lineage>
</organism>
<proteinExistence type="inferred from homology"/>
<dbReference type="Proteomes" id="UP001180020">
    <property type="component" value="Unassembled WGS sequence"/>
</dbReference>
<dbReference type="GO" id="GO:0071074">
    <property type="term" value="F:eukaryotic initiation factor eIF2 binding"/>
    <property type="evidence" value="ECO:0007669"/>
    <property type="project" value="TreeGrafter"/>
</dbReference>
<dbReference type="InterPro" id="IPR045196">
    <property type="entry name" value="IF2/IF5"/>
</dbReference>
<protein>
    <submittedName>
        <fullName evidence="9">Eukaryotic translation initiation factor 5-2</fullName>
    </submittedName>
</protein>
<evidence type="ECO:0000256" key="6">
    <source>
        <dbReference type="ARBA" id="ARBA00025032"/>
    </source>
</evidence>
<reference evidence="9" key="2">
    <citation type="submission" date="2023-06" db="EMBL/GenBank/DDBJ databases">
        <authorList>
            <person name="Ma L."/>
            <person name="Liu K.-W."/>
            <person name="Li Z."/>
            <person name="Hsiao Y.-Y."/>
            <person name="Qi Y."/>
            <person name="Fu T."/>
            <person name="Tang G."/>
            <person name="Zhang D."/>
            <person name="Sun W.-H."/>
            <person name="Liu D.-K."/>
            <person name="Li Y."/>
            <person name="Chen G.-Z."/>
            <person name="Liu X.-D."/>
            <person name="Liao X.-Y."/>
            <person name="Jiang Y.-T."/>
            <person name="Yu X."/>
            <person name="Hao Y."/>
            <person name="Huang J."/>
            <person name="Zhao X.-W."/>
            <person name="Ke S."/>
            <person name="Chen Y.-Y."/>
            <person name="Wu W.-L."/>
            <person name="Hsu J.-L."/>
            <person name="Lin Y.-F."/>
            <person name="Huang M.-D."/>
            <person name="Li C.-Y."/>
            <person name="Huang L."/>
            <person name="Wang Z.-W."/>
            <person name="Zhao X."/>
            <person name="Zhong W.-Y."/>
            <person name="Peng D.-H."/>
            <person name="Ahmad S."/>
            <person name="Lan S."/>
            <person name="Zhang J.-S."/>
            <person name="Tsai W.-C."/>
            <person name="Van De Peer Y."/>
            <person name="Liu Z.-J."/>
        </authorList>
    </citation>
    <scope>NUCLEOTIDE SEQUENCE</scope>
    <source>
        <strain evidence="9">CP</strain>
        <tissue evidence="9">Leaves</tissue>
    </source>
</reference>
<feature type="compositionally biased region" description="Low complexity" evidence="7">
    <location>
        <begin position="189"/>
        <end position="202"/>
    </location>
</feature>
<dbReference type="GO" id="GO:0005092">
    <property type="term" value="F:GDP-dissociation inhibitor activity"/>
    <property type="evidence" value="ECO:0007669"/>
    <property type="project" value="TreeGrafter"/>
</dbReference>
<dbReference type="SMART" id="SM00515">
    <property type="entry name" value="eIF5C"/>
    <property type="match status" value="1"/>
</dbReference>
<feature type="region of interest" description="Disordered" evidence="7">
    <location>
        <begin position="143"/>
        <end position="237"/>
    </location>
</feature>
<dbReference type="GO" id="GO:0003743">
    <property type="term" value="F:translation initiation factor activity"/>
    <property type="evidence" value="ECO:0007669"/>
    <property type="project" value="UniProtKB-KW"/>
</dbReference>
<dbReference type="SUPFAM" id="SSF75689">
    <property type="entry name" value="Zinc-binding domain of translation initiation factor 2 beta"/>
    <property type="match status" value="1"/>
</dbReference>
<keyword evidence="3" id="KW-0547">Nucleotide-binding</keyword>
<evidence type="ECO:0000256" key="2">
    <source>
        <dbReference type="ARBA" id="ARBA00022540"/>
    </source>
</evidence>
<evidence type="ECO:0000259" key="8">
    <source>
        <dbReference type="PROSITE" id="PS51363"/>
    </source>
</evidence>
<dbReference type="Pfam" id="PF01873">
    <property type="entry name" value="eIF-5_eIF-2B"/>
    <property type="match status" value="1"/>
</dbReference>
<sequence>MALQNIGAANRDDAFYRYKMPKMITKIEGRGNGIKTNVVNMVDIAKALARPASYTIKYFGCELGAQSKFDEKTGTALVNGAHETAKLAGLLENFIKKYVQCYGCGNPETEIIITKSQMITLKCAACGYISDVDMRDKLTTFILKNPPEQKKGSKDKKAMRRAEKERLKEGEAADEEEKKVKKELKKKGSSATTASKASSGKKNSGRGSDEDLRASPPRNPAGDNEAAEEDDDDDDVQWQTDTSAEAARKRIQEQLSAVTAEMVMLTTTEPEQEKKPKEVTENPVSRIKGELNKRSAPTELRSYIRERWGRWGAADDSVAGGQGILREVEWELANEVVMALKVLYDVDVLEEECIVKWYEEGLKESTEGNAIWKSMKPFVEWLQEAESESEEEE</sequence>
<feature type="compositionally biased region" description="Basic and acidic residues" evidence="7">
    <location>
        <begin position="147"/>
        <end position="180"/>
    </location>
</feature>
<evidence type="ECO:0000256" key="3">
    <source>
        <dbReference type="ARBA" id="ARBA00022741"/>
    </source>
</evidence>
<dbReference type="Pfam" id="PF02020">
    <property type="entry name" value="W2"/>
    <property type="match status" value="1"/>
</dbReference>
<evidence type="ECO:0000256" key="1">
    <source>
        <dbReference type="ARBA" id="ARBA00010397"/>
    </source>
</evidence>
<evidence type="ECO:0000313" key="9">
    <source>
        <dbReference type="EMBL" id="KAK1317189.1"/>
    </source>
</evidence>
<dbReference type="PROSITE" id="PS51363">
    <property type="entry name" value="W2"/>
    <property type="match status" value="1"/>
</dbReference>
<comment type="function">
    <text evidence="6">Catalyzes the hydrolysis of GTP bound to the 40S ribosomal initiation complex (40S.mRNA.Met-tRNA[F].eIF-2.GTP) with the subsequent joining of a 60S ribosomal subunit resulting in the release of eIF-2 and the guanine nucleotide. The subsequent joining of a 60S ribosomal subunit results in the formation of a functional 80S initiation complex (80S.mRNA.Met-tRNA[F]).</text>
</comment>
<accession>A0AAV9EW47</accession>
<dbReference type="SUPFAM" id="SSF48371">
    <property type="entry name" value="ARM repeat"/>
    <property type="match status" value="1"/>
</dbReference>
<dbReference type="InterPro" id="IPR003307">
    <property type="entry name" value="W2_domain"/>
</dbReference>
<gene>
    <name evidence="9" type="ORF">QJS10_CPA05g01986</name>
</gene>
<keyword evidence="2 9" id="KW-0396">Initiation factor</keyword>
<dbReference type="PANTHER" id="PTHR23001:SF7">
    <property type="entry name" value="EUKARYOTIC TRANSLATION INITIATION FACTOR 5"/>
    <property type="match status" value="1"/>
</dbReference>
<dbReference type="InterPro" id="IPR016190">
    <property type="entry name" value="Transl_init_fac_IF2/IF5_Zn-bd"/>
</dbReference>
<dbReference type="Gene3D" id="3.30.30.170">
    <property type="match status" value="1"/>
</dbReference>
<dbReference type="GO" id="GO:0005829">
    <property type="term" value="C:cytosol"/>
    <property type="evidence" value="ECO:0007669"/>
    <property type="project" value="TreeGrafter"/>
</dbReference>
<evidence type="ECO:0000256" key="4">
    <source>
        <dbReference type="ARBA" id="ARBA00022917"/>
    </source>
</evidence>
<name>A0AAV9EW47_ACOCL</name>
<evidence type="ECO:0000313" key="10">
    <source>
        <dbReference type="Proteomes" id="UP001180020"/>
    </source>
</evidence>
<dbReference type="InterPro" id="IPR002735">
    <property type="entry name" value="Transl_init_fac_IF2/IF5_dom"/>
</dbReference>
<keyword evidence="4" id="KW-0648">Protein biosynthesis</keyword>
<dbReference type="Gene3D" id="1.25.40.180">
    <property type="match status" value="1"/>
</dbReference>
<dbReference type="FunFam" id="2.20.25.350:FF:000001">
    <property type="entry name" value="Eukaryotic translation initiation factor 5"/>
    <property type="match status" value="1"/>
</dbReference>
<dbReference type="AlphaFoldDB" id="A0AAV9EW47"/>
<dbReference type="SUPFAM" id="SSF100966">
    <property type="entry name" value="Translation initiation factor 2 beta, aIF2beta, N-terminal domain"/>
    <property type="match status" value="1"/>
</dbReference>
<keyword evidence="10" id="KW-1185">Reference proteome</keyword>
<keyword evidence="5" id="KW-0342">GTP-binding</keyword>
<feature type="compositionally biased region" description="Acidic residues" evidence="7">
    <location>
        <begin position="225"/>
        <end position="236"/>
    </location>
</feature>
<evidence type="ECO:0000256" key="5">
    <source>
        <dbReference type="ARBA" id="ARBA00023134"/>
    </source>
</evidence>
<dbReference type="FunFam" id="3.30.30.170:FF:000002">
    <property type="entry name" value="Eukaryotic translation initiation factor 5"/>
    <property type="match status" value="1"/>
</dbReference>
<dbReference type="InterPro" id="IPR016189">
    <property type="entry name" value="Transl_init_fac_IF2/IF5_N"/>
</dbReference>
<evidence type="ECO:0000256" key="7">
    <source>
        <dbReference type="SAM" id="MobiDB-lite"/>
    </source>
</evidence>
<comment type="caution">
    <text evidence="9">The sequence shown here is derived from an EMBL/GenBank/DDBJ whole genome shotgun (WGS) entry which is preliminary data.</text>
</comment>
<dbReference type="GO" id="GO:0001732">
    <property type="term" value="P:formation of cytoplasmic translation initiation complex"/>
    <property type="evidence" value="ECO:0007669"/>
    <property type="project" value="TreeGrafter"/>
</dbReference>
<dbReference type="InterPro" id="IPR016024">
    <property type="entry name" value="ARM-type_fold"/>
</dbReference>
<dbReference type="GO" id="GO:0005525">
    <property type="term" value="F:GTP binding"/>
    <property type="evidence" value="ECO:0007669"/>
    <property type="project" value="UniProtKB-KW"/>
</dbReference>
<dbReference type="SMART" id="SM00653">
    <property type="entry name" value="eIF2B_5"/>
    <property type="match status" value="1"/>
</dbReference>
<comment type="similarity">
    <text evidence="1">Belongs to the eIF-2-beta/eIF-5 family.</text>
</comment>
<dbReference type="Gene3D" id="2.20.25.350">
    <property type="match status" value="1"/>
</dbReference>
<dbReference type="PANTHER" id="PTHR23001">
    <property type="entry name" value="EUKARYOTIC TRANSLATION INITIATION FACTOR"/>
    <property type="match status" value="1"/>
</dbReference>
<dbReference type="EMBL" id="JAUJYO010000005">
    <property type="protein sequence ID" value="KAK1317189.1"/>
    <property type="molecule type" value="Genomic_DNA"/>
</dbReference>
<feature type="domain" description="W2" evidence="8">
    <location>
        <begin position="207"/>
        <end position="392"/>
    </location>
</feature>
<reference evidence="9" key="1">
    <citation type="journal article" date="2023" name="Nat. Commun.">
        <title>Diploid and tetraploid genomes of Acorus and the evolution of monocots.</title>
        <authorList>
            <person name="Ma L."/>
            <person name="Liu K.W."/>
            <person name="Li Z."/>
            <person name="Hsiao Y.Y."/>
            <person name="Qi Y."/>
            <person name="Fu T."/>
            <person name="Tang G.D."/>
            <person name="Zhang D."/>
            <person name="Sun W.H."/>
            <person name="Liu D.K."/>
            <person name="Li Y."/>
            <person name="Chen G.Z."/>
            <person name="Liu X.D."/>
            <person name="Liao X.Y."/>
            <person name="Jiang Y.T."/>
            <person name="Yu X."/>
            <person name="Hao Y."/>
            <person name="Huang J."/>
            <person name="Zhao X.W."/>
            <person name="Ke S."/>
            <person name="Chen Y.Y."/>
            <person name="Wu W.L."/>
            <person name="Hsu J.L."/>
            <person name="Lin Y.F."/>
            <person name="Huang M.D."/>
            <person name="Li C.Y."/>
            <person name="Huang L."/>
            <person name="Wang Z.W."/>
            <person name="Zhao X."/>
            <person name="Zhong W.Y."/>
            <person name="Peng D.H."/>
            <person name="Ahmad S."/>
            <person name="Lan S."/>
            <person name="Zhang J.S."/>
            <person name="Tsai W.C."/>
            <person name="Van de Peer Y."/>
            <person name="Liu Z.J."/>
        </authorList>
    </citation>
    <scope>NUCLEOTIDE SEQUENCE</scope>
    <source>
        <strain evidence="9">CP</strain>
    </source>
</reference>